<gene>
    <name evidence="2" type="ORF">GCM10009726_29170</name>
</gene>
<protein>
    <submittedName>
        <fullName evidence="2">Uncharacterized protein</fullName>
    </submittedName>
</protein>
<proteinExistence type="predicted"/>
<dbReference type="EMBL" id="BAAAMQ010000015">
    <property type="protein sequence ID" value="GAA2112452.1"/>
    <property type="molecule type" value="Genomic_DNA"/>
</dbReference>
<reference evidence="3" key="1">
    <citation type="journal article" date="2019" name="Int. J. Syst. Evol. Microbiol.">
        <title>The Global Catalogue of Microorganisms (GCM) 10K type strain sequencing project: providing services to taxonomists for standard genome sequencing and annotation.</title>
        <authorList>
            <consortium name="The Broad Institute Genomics Platform"/>
            <consortium name="The Broad Institute Genome Sequencing Center for Infectious Disease"/>
            <person name="Wu L."/>
            <person name="Ma J."/>
        </authorList>
    </citation>
    <scope>NUCLEOTIDE SEQUENCE [LARGE SCALE GENOMIC DNA]</scope>
    <source>
        <strain evidence="3">JCM 13813</strain>
    </source>
</reference>
<evidence type="ECO:0000313" key="3">
    <source>
        <dbReference type="Proteomes" id="UP001501161"/>
    </source>
</evidence>
<feature type="region of interest" description="Disordered" evidence="1">
    <location>
        <begin position="84"/>
        <end position="107"/>
    </location>
</feature>
<keyword evidence="3" id="KW-1185">Reference proteome</keyword>
<evidence type="ECO:0000256" key="1">
    <source>
        <dbReference type="SAM" id="MobiDB-lite"/>
    </source>
</evidence>
<accession>A0ABP5J7Y1</accession>
<feature type="compositionally biased region" description="Low complexity" evidence="1">
    <location>
        <begin position="23"/>
        <end position="32"/>
    </location>
</feature>
<sequence length="179" mass="19360">MPPGRCRAALLPATSRPARRGESSAASGALPRAEARGREAAVARHAYEQGRQRYRCVRPNGEQHQFQVLLRAANTALTSIHIPPACPEHPGAHITRNGTNGKGPRRRQRYRCVPHGQPELTHGFSPPLTREVVEVGHDECTTCHELLGPHSGAATGARHTPWTGPLFARALNELSMGAS</sequence>
<name>A0ABP5J7Y1_9ACTN</name>
<organism evidence="2 3">
    <name type="scientific">Nocardioides furvisabuli</name>
    <dbReference type="NCBI Taxonomy" id="375542"/>
    <lineage>
        <taxon>Bacteria</taxon>
        <taxon>Bacillati</taxon>
        <taxon>Actinomycetota</taxon>
        <taxon>Actinomycetes</taxon>
        <taxon>Propionibacteriales</taxon>
        <taxon>Nocardioidaceae</taxon>
        <taxon>Nocardioides</taxon>
    </lineage>
</organism>
<comment type="caution">
    <text evidence="2">The sequence shown here is derived from an EMBL/GenBank/DDBJ whole genome shotgun (WGS) entry which is preliminary data.</text>
</comment>
<evidence type="ECO:0000313" key="2">
    <source>
        <dbReference type="EMBL" id="GAA2112452.1"/>
    </source>
</evidence>
<feature type="region of interest" description="Disordered" evidence="1">
    <location>
        <begin position="13"/>
        <end position="37"/>
    </location>
</feature>
<dbReference type="Proteomes" id="UP001501161">
    <property type="component" value="Unassembled WGS sequence"/>
</dbReference>